<keyword evidence="4" id="KW-1185">Reference proteome</keyword>
<evidence type="ECO:0000313" key="4">
    <source>
        <dbReference type="Proteomes" id="UP001236014"/>
    </source>
</evidence>
<reference evidence="3 4" key="1">
    <citation type="submission" date="2023-06" db="EMBL/GenBank/DDBJ databases">
        <authorList>
            <person name="Oyuntsetseg B."/>
            <person name="Kim S.B."/>
        </authorList>
    </citation>
    <scope>NUCLEOTIDE SEQUENCE [LARGE SCALE GENOMIC DNA]</scope>
    <source>
        <strain evidence="3 4">2-15</strain>
    </source>
</reference>
<dbReference type="EMBL" id="CP127294">
    <property type="protein sequence ID" value="WIX83672.1"/>
    <property type="molecule type" value="Genomic_DNA"/>
</dbReference>
<evidence type="ECO:0008006" key="5">
    <source>
        <dbReference type="Google" id="ProtNLM"/>
    </source>
</evidence>
<keyword evidence="2" id="KW-0234">DNA repair</keyword>
<dbReference type="PANTHER" id="PTHR43003">
    <property type="entry name" value="DNA-3-METHYLADENINE GLYCOSYLASE"/>
    <property type="match status" value="1"/>
</dbReference>
<dbReference type="GO" id="GO:0008725">
    <property type="term" value="F:DNA-3-methyladenine glycosylase activity"/>
    <property type="evidence" value="ECO:0007669"/>
    <property type="project" value="TreeGrafter"/>
</dbReference>
<name>A0A9Y2IPN3_9PSEU</name>
<gene>
    <name evidence="3" type="ORF">QRX50_24410</name>
</gene>
<dbReference type="Gene3D" id="1.10.1670.40">
    <property type="match status" value="1"/>
</dbReference>
<dbReference type="GO" id="GO:0006307">
    <property type="term" value="P:DNA alkylation repair"/>
    <property type="evidence" value="ECO:0007669"/>
    <property type="project" value="TreeGrafter"/>
</dbReference>
<proteinExistence type="predicted"/>
<dbReference type="PANTHER" id="PTHR43003:SF5">
    <property type="entry name" value="DNA-3-METHYLADENINE GLYCOSYLASE"/>
    <property type="match status" value="1"/>
</dbReference>
<dbReference type="Proteomes" id="UP001236014">
    <property type="component" value="Chromosome"/>
</dbReference>
<accession>A0A9Y2IPN3</accession>
<dbReference type="SUPFAM" id="SSF48150">
    <property type="entry name" value="DNA-glycosylase"/>
    <property type="match status" value="1"/>
</dbReference>
<evidence type="ECO:0000256" key="1">
    <source>
        <dbReference type="ARBA" id="ARBA00022763"/>
    </source>
</evidence>
<keyword evidence="1" id="KW-0227">DNA damage</keyword>
<dbReference type="RefSeq" id="WP_285974218.1">
    <property type="nucleotide sequence ID" value="NZ_CP127294.1"/>
</dbReference>
<evidence type="ECO:0000256" key="2">
    <source>
        <dbReference type="ARBA" id="ARBA00023204"/>
    </source>
</evidence>
<dbReference type="KEGG" id="acab:QRX50_24410"/>
<evidence type="ECO:0000313" key="3">
    <source>
        <dbReference type="EMBL" id="WIX83672.1"/>
    </source>
</evidence>
<dbReference type="GO" id="GO:0005737">
    <property type="term" value="C:cytoplasm"/>
    <property type="evidence" value="ECO:0007669"/>
    <property type="project" value="TreeGrafter"/>
</dbReference>
<dbReference type="GO" id="GO:0032131">
    <property type="term" value="F:alkylated DNA binding"/>
    <property type="evidence" value="ECO:0007669"/>
    <property type="project" value="TreeGrafter"/>
</dbReference>
<dbReference type="GO" id="GO:0043916">
    <property type="term" value="F:DNA-7-methylguanine glycosylase activity"/>
    <property type="evidence" value="ECO:0007669"/>
    <property type="project" value="TreeGrafter"/>
</dbReference>
<protein>
    <recommendedName>
        <fullName evidence="5">DNA-3-methyladenine glycosylase 2 family protein</fullName>
    </recommendedName>
</protein>
<organism evidence="3 4">
    <name type="scientific">Amycolatopsis carbonis</name>
    <dbReference type="NCBI Taxonomy" id="715471"/>
    <lineage>
        <taxon>Bacteria</taxon>
        <taxon>Bacillati</taxon>
        <taxon>Actinomycetota</taxon>
        <taxon>Actinomycetes</taxon>
        <taxon>Pseudonocardiales</taxon>
        <taxon>Pseudonocardiaceae</taxon>
        <taxon>Amycolatopsis</taxon>
    </lineage>
</organism>
<dbReference type="GO" id="GO:0032993">
    <property type="term" value="C:protein-DNA complex"/>
    <property type="evidence" value="ECO:0007669"/>
    <property type="project" value="TreeGrafter"/>
</dbReference>
<dbReference type="GO" id="GO:0006285">
    <property type="term" value="P:base-excision repair, AP site formation"/>
    <property type="evidence" value="ECO:0007669"/>
    <property type="project" value="TreeGrafter"/>
</dbReference>
<dbReference type="AlphaFoldDB" id="A0A9Y2IPN3"/>
<dbReference type="Gene3D" id="1.10.340.30">
    <property type="entry name" value="Hypothetical protein, domain 2"/>
    <property type="match status" value="1"/>
</dbReference>
<dbReference type="InterPro" id="IPR051912">
    <property type="entry name" value="Alkylbase_DNA_Glycosylase/TA"/>
</dbReference>
<sequence>MKVGLHARDIPVLVGAAVTESELAYDHLAGRDPVMRCLVRRFGRPEPFGHREEAGLGGHFPALVRYFGARQFRAPSTSTVYTQICRASCGHPSPAMVADLGAGRLTALGVPRPDAERLVRLAQAQLAGDIDLDLLVGRNDCQVRQILARYGIPRDVTDLFLIRRLHRPDVLPVDDPVLAQLVWRIWACGSADEGFGRQWAPFRTYAAALLWEVSQAVPPQAGWKIQDPG</sequence>
<dbReference type="InterPro" id="IPR011257">
    <property type="entry name" value="DNA_glycosylase"/>
</dbReference>